<evidence type="ECO:0000256" key="1">
    <source>
        <dbReference type="ARBA" id="ARBA00023002"/>
    </source>
</evidence>
<keyword evidence="1" id="KW-0560">Oxidoreductase</keyword>
<dbReference type="SUPFAM" id="SSF50475">
    <property type="entry name" value="FMN-binding split barrel"/>
    <property type="match status" value="1"/>
</dbReference>
<dbReference type="Gene3D" id="2.30.110.10">
    <property type="entry name" value="Electron Transport, Fmn-binding Protein, Chain A"/>
    <property type="match status" value="1"/>
</dbReference>
<dbReference type="PANTHER" id="PTHR30466:SF1">
    <property type="entry name" value="FMN REDUCTASE (NADH) RUTF"/>
    <property type="match status" value="1"/>
</dbReference>
<dbReference type="InterPro" id="IPR002563">
    <property type="entry name" value="Flavin_Rdtase-like_dom"/>
</dbReference>
<dbReference type="EMBL" id="UINC01046530">
    <property type="protein sequence ID" value="SVB54669.1"/>
    <property type="molecule type" value="Genomic_DNA"/>
</dbReference>
<reference evidence="3" key="1">
    <citation type="submission" date="2018-05" db="EMBL/GenBank/DDBJ databases">
        <authorList>
            <person name="Lanie J.A."/>
            <person name="Ng W.-L."/>
            <person name="Kazmierczak K.M."/>
            <person name="Andrzejewski T.M."/>
            <person name="Davidsen T.M."/>
            <person name="Wayne K.J."/>
            <person name="Tettelin H."/>
            <person name="Glass J.I."/>
            <person name="Rusch D."/>
            <person name="Podicherti R."/>
            <person name="Tsui H.-C.T."/>
            <person name="Winkler M.E."/>
        </authorList>
    </citation>
    <scope>NUCLEOTIDE SEQUENCE</scope>
</reference>
<evidence type="ECO:0000313" key="3">
    <source>
        <dbReference type="EMBL" id="SVB54669.1"/>
    </source>
</evidence>
<gene>
    <name evidence="3" type="ORF">METZ01_LOCUS207523</name>
</gene>
<dbReference type="AlphaFoldDB" id="A0A382EW86"/>
<feature type="domain" description="Flavin reductase like" evidence="2">
    <location>
        <begin position="12"/>
        <end position="155"/>
    </location>
</feature>
<accession>A0A382EW86</accession>
<dbReference type="InterPro" id="IPR012349">
    <property type="entry name" value="Split_barrel_FMN-bd"/>
</dbReference>
<proteinExistence type="predicted"/>
<dbReference type="Pfam" id="PF01613">
    <property type="entry name" value="Flavin_Reduct"/>
    <property type="match status" value="1"/>
</dbReference>
<dbReference type="SMART" id="SM00903">
    <property type="entry name" value="Flavin_Reduct"/>
    <property type="match status" value="1"/>
</dbReference>
<dbReference type="GO" id="GO:0010181">
    <property type="term" value="F:FMN binding"/>
    <property type="evidence" value="ECO:0007669"/>
    <property type="project" value="InterPro"/>
</dbReference>
<protein>
    <recommendedName>
        <fullName evidence="2">Flavin reductase like domain-containing protein</fullName>
    </recommendedName>
</protein>
<dbReference type="PANTHER" id="PTHR30466">
    <property type="entry name" value="FLAVIN REDUCTASE"/>
    <property type="match status" value="1"/>
</dbReference>
<organism evidence="3">
    <name type="scientific">marine metagenome</name>
    <dbReference type="NCBI Taxonomy" id="408172"/>
    <lineage>
        <taxon>unclassified sequences</taxon>
        <taxon>metagenomes</taxon>
        <taxon>ecological metagenomes</taxon>
    </lineage>
</organism>
<sequence length="160" mass="17553">MTFDSTLQRQIMGRFATGVTLVTTRRKDGEILGMTANAVLSLSLDPPLILVSIDKKNQMHEFLKSSDCFAVNVLRDDQEEISRRFATPGPKDFSGLELLELETGSPILANALAFIDCQIVQVVSGGDHDMFIGQPLAGETRDGNPLIFYSGQYTQLPSET</sequence>
<dbReference type="GO" id="GO:0042602">
    <property type="term" value="F:riboflavin reductase (NADPH) activity"/>
    <property type="evidence" value="ECO:0007669"/>
    <property type="project" value="TreeGrafter"/>
</dbReference>
<evidence type="ECO:0000259" key="2">
    <source>
        <dbReference type="SMART" id="SM00903"/>
    </source>
</evidence>
<name>A0A382EW86_9ZZZZ</name>
<dbReference type="InterPro" id="IPR050268">
    <property type="entry name" value="NADH-dep_flavin_reductase"/>
</dbReference>